<reference evidence="2" key="1">
    <citation type="submission" date="2022-08" db="EMBL/GenBank/DDBJ databases">
        <title>Genomic Encyclopedia of Type Strains, Phase V (KMG-V): Genome sequencing to study the core and pangenomes of soil and plant-associated prokaryotes.</title>
        <authorList>
            <person name="Whitman W."/>
        </authorList>
    </citation>
    <scope>NUCLEOTIDE SEQUENCE</scope>
    <source>
        <strain evidence="2">SP3049</strain>
    </source>
</reference>
<name>A0A9X2TFZ5_9BACT</name>
<evidence type="ECO:0000313" key="2">
    <source>
        <dbReference type="EMBL" id="MCS3710980.1"/>
    </source>
</evidence>
<proteinExistence type="predicted"/>
<keyword evidence="1" id="KW-0812">Transmembrane</keyword>
<accession>A0A9X2TFZ5</accession>
<dbReference type="RefSeq" id="WP_259060640.1">
    <property type="nucleotide sequence ID" value="NZ_JANTZG010000002.1"/>
</dbReference>
<feature type="transmembrane region" description="Helical" evidence="1">
    <location>
        <begin position="149"/>
        <end position="174"/>
    </location>
</feature>
<feature type="transmembrane region" description="Helical" evidence="1">
    <location>
        <begin position="77"/>
        <end position="97"/>
    </location>
</feature>
<feature type="transmembrane region" description="Helical" evidence="1">
    <location>
        <begin position="278"/>
        <end position="295"/>
    </location>
</feature>
<protein>
    <submittedName>
        <fullName evidence="2">ZIP family zinc transporter</fullName>
    </submittedName>
</protein>
<sequence length="296" mass="30367">MSSRTSTRTPSPRAVRWTTGLIACGLGLVTAFGLVAGLMKLLAIGWTAFLVMMAGAEMGRRAETHVVGTVARRLRRLAWAYGLSSGAMITSAALFLVPNAVSHDVSFGGLGIALGIVGGFAIHTGLSPQASEGEAASIPVVWVLSMHSLGAGLVIGAVYATMPALGAVLGLAIVSHKGPAGYAAARRLRRRGASVLLLLGPAAAVCIATVPVGLIDPPTSDAFHAVVFGAATGLFLHVAIDFLPRCGWGSELSRAARVRPDSQSGPTARRVGNVRHHAVWSTLAGSMLVVGAWALL</sequence>
<keyword evidence="1" id="KW-1133">Transmembrane helix</keyword>
<comment type="caution">
    <text evidence="2">The sequence shown here is derived from an EMBL/GenBank/DDBJ whole genome shotgun (WGS) entry which is preliminary data.</text>
</comment>
<dbReference type="AlphaFoldDB" id="A0A9X2TFZ5"/>
<dbReference type="EMBL" id="JANUAE010000010">
    <property type="protein sequence ID" value="MCS3710980.1"/>
    <property type="molecule type" value="Genomic_DNA"/>
</dbReference>
<evidence type="ECO:0000256" key="1">
    <source>
        <dbReference type="SAM" id="Phobius"/>
    </source>
</evidence>
<keyword evidence="1" id="KW-0472">Membrane</keyword>
<dbReference type="Proteomes" id="UP001155057">
    <property type="component" value="Unassembled WGS sequence"/>
</dbReference>
<feature type="transmembrane region" description="Helical" evidence="1">
    <location>
        <begin position="222"/>
        <end position="244"/>
    </location>
</feature>
<feature type="transmembrane region" description="Helical" evidence="1">
    <location>
        <begin position="195"/>
        <end position="216"/>
    </location>
</feature>
<feature type="transmembrane region" description="Helical" evidence="1">
    <location>
        <begin position="14"/>
        <end position="32"/>
    </location>
</feature>
<gene>
    <name evidence="2" type="ORF">GGP61_002606</name>
</gene>
<evidence type="ECO:0000313" key="3">
    <source>
        <dbReference type="Proteomes" id="UP001155057"/>
    </source>
</evidence>
<organism evidence="2 3">
    <name type="scientific">Salinibacter ruber</name>
    <dbReference type="NCBI Taxonomy" id="146919"/>
    <lineage>
        <taxon>Bacteria</taxon>
        <taxon>Pseudomonadati</taxon>
        <taxon>Rhodothermota</taxon>
        <taxon>Rhodothermia</taxon>
        <taxon>Rhodothermales</taxon>
        <taxon>Salinibacteraceae</taxon>
        <taxon>Salinibacter</taxon>
    </lineage>
</organism>